<feature type="transmembrane region" description="Helical" evidence="2">
    <location>
        <begin position="326"/>
        <end position="345"/>
    </location>
</feature>
<dbReference type="GO" id="GO:0046935">
    <property type="term" value="F:1-phosphatidylinositol-3-kinase regulator activity"/>
    <property type="evidence" value="ECO:0007669"/>
    <property type="project" value="InterPro"/>
</dbReference>
<feature type="transmembrane region" description="Helical" evidence="2">
    <location>
        <begin position="211"/>
        <end position="233"/>
    </location>
</feature>
<protein>
    <submittedName>
        <fullName evidence="3">Uncharacterized protein</fullName>
    </submittedName>
</protein>
<dbReference type="GO" id="GO:0007186">
    <property type="term" value="P:G protein-coupled receptor signaling pathway"/>
    <property type="evidence" value="ECO:0007669"/>
    <property type="project" value="TreeGrafter"/>
</dbReference>
<keyword evidence="4" id="KW-1185">Reference proteome</keyword>
<reference evidence="3" key="2">
    <citation type="submission" date="2025-08" db="UniProtKB">
        <authorList>
            <consortium name="Ensembl"/>
        </authorList>
    </citation>
    <scope>IDENTIFICATION</scope>
</reference>
<dbReference type="Proteomes" id="UP000005226">
    <property type="component" value="Chromosome 17"/>
</dbReference>
<dbReference type="InterPro" id="IPR019522">
    <property type="entry name" value="PIK3R5/6"/>
</dbReference>
<dbReference type="OMA" id="IWIYNEV"/>
<evidence type="ECO:0000313" key="4">
    <source>
        <dbReference type="Proteomes" id="UP000005226"/>
    </source>
</evidence>
<dbReference type="PANTHER" id="PTHR15593">
    <property type="entry name" value="PHOSPHATIDYLINOSITOL 3-KINASE REGULATORY SUBUNIT"/>
    <property type="match status" value="1"/>
</dbReference>
<name>A0A674PEL0_TAKRU</name>
<evidence type="ECO:0000313" key="3">
    <source>
        <dbReference type="Ensembl" id="ENSTRUP00000084088.1"/>
    </source>
</evidence>
<evidence type="ECO:0000256" key="2">
    <source>
        <dbReference type="SAM" id="Phobius"/>
    </source>
</evidence>
<evidence type="ECO:0000256" key="1">
    <source>
        <dbReference type="SAM" id="MobiDB-lite"/>
    </source>
</evidence>
<proteinExistence type="predicted"/>
<dbReference type="AlphaFoldDB" id="A0A674PEL0"/>
<dbReference type="InParanoid" id="A0A674PEL0"/>
<dbReference type="Pfam" id="PF10486">
    <property type="entry name" value="PI3K_1B_p101"/>
    <property type="match status" value="1"/>
</dbReference>
<keyword evidence="2" id="KW-0472">Membrane</keyword>
<feature type="transmembrane region" description="Helical" evidence="2">
    <location>
        <begin position="379"/>
        <end position="401"/>
    </location>
</feature>
<reference evidence="3 4" key="1">
    <citation type="journal article" date="2011" name="Genome Biol. Evol.">
        <title>Integration of the genetic map and genome assembly of fugu facilitates insights into distinct features of genome evolution in teleosts and mammals.</title>
        <authorList>
            <person name="Kai W."/>
            <person name="Kikuchi K."/>
            <person name="Tohari S."/>
            <person name="Chew A.K."/>
            <person name="Tay A."/>
            <person name="Fujiwara A."/>
            <person name="Hosoya S."/>
            <person name="Suetake H."/>
            <person name="Naruse K."/>
            <person name="Brenner S."/>
            <person name="Suzuki Y."/>
            <person name="Venkatesh B."/>
        </authorList>
    </citation>
    <scope>NUCLEOTIDE SEQUENCE [LARGE SCALE GENOMIC DNA]</scope>
</reference>
<sequence length="496" mass="56144">CSPKVSDQDLYRSIQGVLPRECDTPVCVLCAGMLRWTLHKKVQNNPENSLSLVRVLIKELEKAERRNARKCILPLLHTLMYTAYIPDELYKQVYDVCKRLLTHPQPYCSVGLSCSQQIKMERSTPGVTYQRMLTAEQSLKNEYYPFQERVFVLADPDVFSGPVGQVLCSDIETPSSREPLEPLDHMRCVVQHVLQAVLGAEHCHGRKLARALSVSGIVLFFISLLRPCGVLLFRVISLFLIDRANAVQVVSIQLHVRAVLPQSGAGRPGIGGNLSTISCRPTLLDFSYMSNDSGIERDLPPGAEPSPSLESTGPGNSWEQMDRRILLAWIYALFCEVLFMSLLHFSSFRVHLLKPSDPCSLGSYLSMVDPWYNSNIRSLGYMIPEMGPKTTLCLMVISYYIRMGQQPVYFTIYFVKVAFDALMGGNLGRFGPHFSGARLLFLTAVVEAKRIISFYFGPRQESKIRTRNIRIRSIESRAFCVTLDKDPRRTYRDVQR</sequence>
<reference evidence="3" key="3">
    <citation type="submission" date="2025-09" db="UniProtKB">
        <authorList>
            <consortium name="Ensembl"/>
        </authorList>
    </citation>
    <scope>IDENTIFICATION</scope>
</reference>
<organism evidence="3 4">
    <name type="scientific">Takifugu rubripes</name>
    <name type="common">Japanese pufferfish</name>
    <name type="synonym">Fugu rubripes</name>
    <dbReference type="NCBI Taxonomy" id="31033"/>
    <lineage>
        <taxon>Eukaryota</taxon>
        <taxon>Metazoa</taxon>
        <taxon>Chordata</taxon>
        <taxon>Craniata</taxon>
        <taxon>Vertebrata</taxon>
        <taxon>Euteleostomi</taxon>
        <taxon>Actinopterygii</taxon>
        <taxon>Neopterygii</taxon>
        <taxon>Teleostei</taxon>
        <taxon>Neoteleostei</taxon>
        <taxon>Acanthomorphata</taxon>
        <taxon>Eupercaria</taxon>
        <taxon>Tetraodontiformes</taxon>
        <taxon>Tetradontoidea</taxon>
        <taxon>Tetraodontidae</taxon>
        <taxon>Takifugu</taxon>
    </lineage>
</organism>
<dbReference type="GeneTree" id="ENSGT00530000063753"/>
<dbReference type="Ensembl" id="ENSTRUT00000059850.1">
    <property type="protein sequence ID" value="ENSTRUP00000084088.1"/>
    <property type="gene ID" value="ENSTRUG00000032465.1"/>
</dbReference>
<dbReference type="GO" id="GO:0005944">
    <property type="term" value="C:phosphatidylinositol 3-kinase complex, class IB"/>
    <property type="evidence" value="ECO:0007669"/>
    <property type="project" value="InterPro"/>
</dbReference>
<keyword evidence="2" id="KW-1133">Transmembrane helix</keyword>
<keyword evidence="2" id="KW-0812">Transmembrane</keyword>
<dbReference type="PANTHER" id="PTHR15593:SF1">
    <property type="entry name" value="PHOSPHOINOSITIDE 3-KINASE REGULATORY SUBUNIT 6"/>
    <property type="match status" value="1"/>
</dbReference>
<feature type="region of interest" description="Disordered" evidence="1">
    <location>
        <begin position="297"/>
        <end position="316"/>
    </location>
</feature>
<accession>A0A674PEL0</accession>